<protein>
    <recommendedName>
        <fullName evidence="1">Transcription activator GCR1-like domain-containing protein</fullName>
    </recommendedName>
</protein>
<reference evidence="3" key="1">
    <citation type="submission" date="2011-12" db="EMBL/GenBank/DDBJ databases">
        <authorList>
            <consortium name="The Broad Institute Genome Sequencing Platform"/>
            <person name="Russ C."/>
            <person name="Tyler B."/>
            <person name="Panabieres F."/>
            <person name="Shan W."/>
            <person name="Tripathy S."/>
            <person name="Grunwald N."/>
            <person name="Machado M."/>
            <person name="Young S.K."/>
            <person name="Zeng Q."/>
            <person name="Gargeya S."/>
            <person name="Fitzgerald M."/>
            <person name="Haas B."/>
            <person name="Abouelleil A."/>
            <person name="Alvarado L."/>
            <person name="Arachchi H.M."/>
            <person name="Berlin A."/>
            <person name="Chapman S.B."/>
            <person name="Gearin G."/>
            <person name="Goldberg J."/>
            <person name="Griggs A."/>
            <person name="Gujja S."/>
            <person name="Hansen M."/>
            <person name="Heiman D."/>
            <person name="Howarth C."/>
            <person name="Larimer J."/>
            <person name="Lui A."/>
            <person name="MacDonald P.J.P."/>
            <person name="McCowen C."/>
            <person name="Montmayeur A."/>
            <person name="Murphy C."/>
            <person name="Neiman D."/>
            <person name="Pearson M."/>
            <person name="Priest M."/>
            <person name="Roberts A."/>
            <person name="Saif S."/>
            <person name="Shea T."/>
            <person name="Sisk P."/>
            <person name="Stolte C."/>
            <person name="Sykes S."/>
            <person name="Wortman J."/>
            <person name="Nusbaum C."/>
            <person name="Birren B."/>
        </authorList>
    </citation>
    <scope>NUCLEOTIDE SEQUENCE [LARGE SCALE GENOMIC DNA]</scope>
    <source>
        <strain evidence="3">INRA-310</strain>
    </source>
</reference>
<dbReference type="GO" id="GO:0060963">
    <property type="term" value="P:positive regulation of ribosomal protein gene transcription by RNA polymerase II"/>
    <property type="evidence" value="ECO:0007669"/>
    <property type="project" value="TreeGrafter"/>
</dbReference>
<dbReference type="RefSeq" id="XP_008901636.1">
    <property type="nucleotide sequence ID" value="XM_008903388.1"/>
</dbReference>
<dbReference type="PANTHER" id="PTHR37784">
    <property type="entry name" value="PROTEIN MSN1"/>
    <property type="match status" value="1"/>
</dbReference>
<dbReference type="OrthoDB" id="2018329at2759"/>
<dbReference type="GO" id="GO:0000981">
    <property type="term" value="F:DNA-binding transcription factor activity, RNA polymerase II-specific"/>
    <property type="evidence" value="ECO:0007669"/>
    <property type="project" value="TreeGrafter"/>
</dbReference>
<dbReference type="EMBL" id="KI669575">
    <property type="protein sequence ID" value="ETN13391.1"/>
    <property type="molecule type" value="Genomic_DNA"/>
</dbReference>
<dbReference type="GeneID" id="20190947"/>
<proteinExistence type="predicted"/>
<dbReference type="VEuPathDB" id="FungiDB:PPTG_22348"/>
<evidence type="ECO:0000313" key="3">
    <source>
        <dbReference type="Proteomes" id="UP000018817"/>
    </source>
</evidence>
<dbReference type="InterPro" id="IPR052146">
    <property type="entry name" value="HOT1"/>
</dbReference>
<dbReference type="Proteomes" id="UP000018817">
    <property type="component" value="Unassembled WGS sequence"/>
</dbReference>
<dbReference type="InterPro" id="IPR022210">
    <property type="entry name" value="TF_GCR1-like"/>
</dbReference>
<dbReference type="AlphaFoldDB" id="W2QKG7"/>
<sequence length="106" mass="12219">MAGPLCEHSKSAYNESLPSTYNVSRSLKTVNRAWSRGVYGGPAVRALEERYGSSWRNSPAENRFYFRRKRIIDKVIVVPRIQQISSESRNFRETSSRMPPYAKCTE</sequence>
<evidence type="ECO:0000313" key="2">
    <source>
        <dbReference type="EMBL" id="ETN13391.1"/>
    </source>
</evidence>
<dbReference type="PANTHER" id="PTHR37784:SF4">
    <property type="entry name" value="TRANSCRIPTION FACTOR-LIKE PROTEIN EUC1"/>
    <property type="match status" value="1"/>
</dbReference>
<dbReference type="Pfam" id="PF12550">
    <property type="entry name" value="GCR1_C"/>
    <property type="match status" value="1"/>
</dbReference>
<name>W2QKG7_PHYN3</name>
<feature type="domain" description="Transcription activator GCR1-like" evidence="1">
    <location>
        <begin position="24"/>
        <end position="79"/>
    </location>
</feature>
<dbReference type="GO" id="GO:0000978">
    <property type="term" value="F:RNA polymerase II cis-regulatory region sequence-specific DNA binding"/>
    <property type="evidence" value="ECO:0007669"/>
    <property type="project" value="TreeGrafter"/>
</dbReference>
<reference evidence="2 3" key="2">
    <citation type="submission" date="2013-11" db="EMBL/GenBank/DDBJ databases">
        <title>The Genome Sequence of Phytophthora parasitica INRA-310.</title>
        <authorList>
            <consortium name="The Broad Institute Genomics Platform"/>
            <person name="Russ C."/>
            <person name="Tyler B."/>
            <person name="Panabieres F."/>
            <person name="Shan W."/>
            <person name="Tripathy S."/>
            <person name="Grunwald N."/>
            <person name="Machado M."/>
            <person name="Johnson C.S."/>
            <person name="Arredondo F."/>
            <person name="Hong C."/>
            <person name="Coffey M."/>
            <person name="Young S.K."/>
            <person name="Zeng Q."/>
            <person name="Gargeya S."/>
            <person name="Fitzgerald M."/>
            <person name="Abouelleil A."/>
            <person name="Alvarado L."/>
            <person name="Chapman S.B."/>
            <person name="Gainer-Dewar J."/>
            <person name="Goldberg J."/>
            <person name="Griggs A."/>
            <person name="Gujja S."/>
            <person name="Hansen M."/>
            <person name="Howarth C."/>
            <person name="Imamovic A."/>
            <person name="Ireland A."/>
            <person name="Larimer J."/>
            <person name="McCowan C."/>
            <person name="Murphy C."/>
            <person name="Pearson M."/>
            <person name="Poon T.W."/>
            <person name="Priest M."/>
            <person name="Roberts A."/>
            <person name="Saif S."/>
            <person name="Shea T."/>
            <person name="Sykes S."/>
            <person name="Wortman J."/>
            <person name="Nusbaum C."/>
            <person name="Birren B."/>
        </authorList>
    </citation>
    <scope>NUCLEOTIDE SEQUENCE [LARGE SCALE GENOMIC DNA]</scope>
    <source>
        <strain evidence="2 3">INRA-310</strain>
    </source>
</reference>
<organism evidence="2 3">
    <name type="scientific">Phytophthora nicotianae (strain INRA-310)</name>
    <name type="common">Phytophthora parasitica</name>
    <dbReference type="NCBI Taxonomy" id="761204"/>
    <lineage>
        <taxon>Eukaryota</taxon>
        <taxon>Sar</taxon>
        <taxon>Stramenopiles</taxon>
        <taxon>Oomycota</taxon>
        <taxon>Peronosporomycetes</taxon>
        <taxon>Peronosporales</taxon>
        <taxon>Peronosporaceae</taxon>
        <taxon>Phytophthora</taxon>
    </lineage>
</organism>
<evidence type="ECO:0000259" key="1">
    <source>
        <dbReference type="Pfam" id="PF12550"/>
    </source>
</evidence>
<accession>W2QKG7</accession>
<gene>
    <name evidence="2" type="ORF">PPTG_22348</name>
</gene>